<evidence type="ECO:0000256" key="3">
    <source>
        <dbReference type="SAM" id="SignalP"/>
    </source>
</evidence>
<dbReference type="SMART" id="SM00089">
    <property type="entry name" value="PKD"/>
    <property type="match status" value="2"/>
</dbReference>
<keyword evidence="2" id="KW-0812">Transmembrane</keyword>
<dbReference type="EMBL" id="MHSK01000014">
    <property type="protein sequence ID" value="OHA42348.1"/>
    <property type="molecule type" value="Genomic_DNA"/>
</dbReference>
<keyword evidence="2" id="KW-0472">Membrane</keyword>
<sequence length="803" mass="87199">MKKMKKYILPIFAGYITISFFMMSAGTASAGFFDDILDFVNPVNHIENIKEGKDPLGFPIPIISGVTPAVPDFEEAIGLPFQPIVRTEDADDIDFTEATLNGYVNPKGAIDTEAYFEYGKTEDVSDKTDKIRIPAPANIEVEIEDLEEDTTYFFRIVAKNKLFTEKGKLKSFKTKGSEPAEQALPEAPECPLFSPAPQGRIVVEFDTTRKLVSSSNEPRAVSDPEGVTIPKGDYQVTLFSTDFASDGTDARKNQTQTREQWFVRLSKGGQKIIDTGITNDLMDMVARPSLTHRVNQKLTVPNDADTAVARHAFFPDDHSPNSVIAVCAAFDPIEAEEPEDNLAVSCPDISGPFRINEQVTRRVNISGGEEPYTIEWSGSDNLSGTSTAITTSYSTSGTKTAAVTVMSADGQVLTRTCNAIVIEPAVSDGFSAVCSLDSDTALVGDEVRRMVNISGGTAPFTIEWTGTDSLSSSATTSVITYSNPGTKEATVRVVDANNRVSTDSCAVIVQAGGVGGDNDGGGSSGGGGRSSRRSDVNLVQNVQPAPLEPGFIYLTEVPETGIDSYPKFALFVLGLLFWSMVVAGYFVLKRSRKNSGLIRINDLASRERDNGGSEFSSRAGLSQPSAGADVSRRVGDLAWKEETLISSGGLEAVSRFADGNLSLAEDFLNFSLKKIRENIPEGEWVTVNKARVNELLEQFNSPVADFIRFMVNDDREAVYAVLKKLENSGRSLGEFKDKVIFELKAEMDRRTRREDASNIAGICLSAWRDDRVMEAISVLENSRGGIFYPSLISDKLSLLKACS</sequence>
<dbReference type="Proteomes" id="UP000177269">
    <property type="component" value="Unassembled WGS sequence"/>
</dbReference>
<evidence type="ECO:0000313" key="5">
    <source>
        <dbReference type="EMBL" id="OHA42348.1"/>
    </source>
</evidence>
<dbReference type="CDD" id="cd00146">
    <property type="entry name" value="PKD"/>
    <property type="match status" value="1"/>
</dbReference>
<evidence type="ECO:0000256" key="1">
    <source>
        <dbReference type="SAM" id="MobiDB-lite"/>
    </source>
</evidence>
<evidence type="ECO:0000256" key="2">
    <source>
        <dbReference type="SAM" id="Phobius"/>
    </source>
</evidence>
<feature type="chain" id="PRO_5009583823" description="PKD/Chitinase domain-containing protein" evidence="3">
    <location>
        <begin position="31"/>
        <end position="803"/>
    </location>
</feature>
<accession>A0A1G2P1Y5</accession>
<feature type="domain" description="PKD/Chitinase" evidence="4">
    <location>
        <begin position="350"/>
        <end position="424"/>
    </location>
</feature>
<comment type="caution">
    <text evidence="5">The sequence shown here is derived from an EMBL/GenBank/DDBJ whole genome shotgun (WGS) entry which is preliminary data.</text>
</comment>
<gene>
    <name evidence="5" type="ORF">A3G52_01425</name>
</gene>
<feature type="region of interest" description="Disordered" evidence="1">
    <location>
        <begin position="607"/>
        <end position="627"/>
    </location>
</feature>
<proteinExistence type="predicted"/>
<dbReference type="InterPro" id="IPR035986">
    <property type="entry name" value="PKD_dom_sf"/>
</dbReference>
<keyword evidence="2" id="KW-1133">Transmembrane helix</keyword>
<keyword evidence="3" id="KW-0732">Signal</keyword>
<reference evidence="5 6" key="1">
    <citation type="journal article" date="2016" name="Nat. Commun.">
        <title>Thousands of microbial genomes shed light on interconnected biogeochemical processes in an aquifer system.</title>
        <authorList>
            <person name="Anantharaman K."/>
            <person name="Brown C.T."/>
            <person name="Hug L.A."/>
            <person name="Sharon I."/>
            <person name="Castelle C.J."/>
            <person name="Probst A.J."/>
            <person name="Thomas B.C."/>
            <person name="Singh A."/>
            <person name="Wilkins M.J."/>
            <person name="Karaoz U."/>
            <person name="Brodie E.L."/>
            <person name="Williams K.H."/>
            <person name="Hubbard S.S."/>
            <person name="Banfield J.F."/>
        </authorList>
    </citation>
    <scope>NUCLEOTIDE SEQUENCE [LARGE SCALE GENOMIC DNA]</scope>
</reference>
<evidence type="ECO:0000259" key="4">
    <source>
        <dbReference type="SMART" id="SM00089"/>
    </source>
</evidence>
<feature type="signal peptide" evidence="3">
    <location>
        <begin position="1"/>
        <end position="30"/>
    </location>
</feature>
<protein>
    <recommendedName>
        <fullName evidence="4">PKD/Chitinase domain-containing protein</fullName>
    </recommendedName>
</protein>
<feature type="domain" description="PKD/Chitinase" evidence="4">
    <location>
        <begin position="440"/>
        <end position="512"/>
    </location>
</feature>
<dbReference type="AlphaFoldDB" id="A0A1G2P1Y5"/>
<feature type="compositionally biased region" description="Polar residues" evidence="1">
    <location>
        <begin position="613"/>
        <end position="625"/>
    </location>
</feature>
<feature type="transmembrane region" description="Helical" evidence="2">
    <location>
        <begin position="568"/>
        <end position="588"/>
    </location>
</feature>
<organism evidence="5 6">
    <name type="scientific">Candidatus Taylorbacteria bacterium RIFCSPLOWO2_12_FULL_43_20</name>
    <dbReference type="NCBI Taxonomy" id="1802332"/>
    <lineage>
        <taxon>Bacteria</taxon>
        <taxon>Candidatus Tayloriibacteriota</taxon>
    </lineage>
</organism>
<evidence type="ECO:0000313" key="6">
    <source>
        <dbReference type="Proteomes" id="UP000177269"/>
    </source>
</evidence>
<dbReference type="InterPro" id="IPR022409">
    <property type="entry name" value="PKD/Chitinase_dom"/>
</dbReference>
<dbReference type="SUPFAM" id="SSF49299">
    <property type="entry name" value="PKD domain"/>
    <property type="match status" value="2"/>
</dbReference>
<name>A0A1G2P1Y5_9BACT</name>